<gene>
    <name evidence="8" type="primary">bioC</name>
    <name evidence="10" type="ORF">H1191_05970</name>
</gene>
<dbReference type="InterPro" id="IPR029063">
    <property type="entry name" value="SAM-dependent_MTases_sf"/>
</dbReference>
<dbReference type="CDD" id="cd02440">
    <property type="entry name" value="AdoMet_MTases"/>
    <property type="match status" value="1"/>
</dbReference>
<keyword evidence="6 8" id="KW-0949">S-adenosyl-L-methionine</keyword>
<feature type="domain" description="Methyltransferase type 11" evidence="9">
    <location>
        <begin position="46"/>
        <end position="142"/>
    </location>
</feature>
<keyword evidence="11" id="KW-1185">Reference proteome</keyword>
<evidence type="ECO:0000313" key="11">
    <source>
        <dbReference type="Proteomes" id="UP000535491"/>
    </source>
</evidence>
<dbReference type="EC" id="2.1.1.197" evidence="3 8"/>
<evidence type="ECO:0000256" key="5">
    <source>
        <dbReference type="ARBA" id="ARBA00022679"/>
    </source>
</evidence>
<dbReference type="GO" id="GO:0102130">
    <property type="term" value="F:malonyl-CoA methyltransferase activity"/>
    <property type="evidence" value="ECO:0007669"/>
    <property type="project" value="UniProtKB-EC"/>
</dbReference>
<comment type="function">
    <text evidence="8">Converts the free carboxyl group of a malonyl-thioester to its methyl ester by transfer of a methyl group from S-adenosyl-L-methionine (SAM). It allows to synthesize pimeloyl-ACP via the fatty acid synthetic pathway.</text>
</comment>
<protein>
    <recommendedName>
        <fullName evidence="3 8">Malonyl-[acyl-carrier protein] O-methyltransferase</fullName>
        <shortName evidence="8">Malonyl-ACP O-methyltransferase</shortName>
        <ecNumber evidence="3 8">2.1.1.197</ecNumber>
    </recommendedName>
    <alternativeName>
        <fullName evidence="8">Biotin synthesis protein BioC</fullName>
    </alternativeName>
</protein>
<keyword evidence="4 8" id="KW-0489">Methyltransferase</keyword>
<evidence type="ECO:0000256" key="4">
    <source>
        <dbReference type="ARBA" id="ARBA00022603"/>
    </source>
</evidence>
<dbReference type="RefSeq" id="WP_181751094.1">
    <property type="nucleotide sequence ID" value="NZ_JACEIQ010000004.1"/>
</dbReference>
<comment type="pathway">
    <text evidence="2 8">Cofactor biosynthesis; biotin biosynthesis.</text>
</comment>
<evidence type="ECO:0000256" key="3">
    <source>
        <dbReference type="ARBA" id="ARBA00012327"/>
    </source>
</evidence>
<dbReference type="Pfam" id="PF08241">
    <property type="entry name" value="Methyltransf_11"/>
    <property type="match status" value="1"/>
</dbReference>
<dbReference type="GO" id="GO:0032259">
    <property type="term" value="P:methylation"/>
    <property type="evidence" value="ECO:0007669"/>
    <property type="project" value="UniProtKB-KW"/>
</dbReference>
<dbReference type="PANTHER" id="PTHR43861:SF1">
    <property type="entry name" value="TRANS-ACONITATE 2-METHYLTRANSFERASE"/>
    <property type="match status" value="1"/>
</dbReference>
<organism evidence="10 11">
    <name type="scientific">Paenactinomyces guangxiensis</name>
    <dbReference type="NCBI Taxonomy" id="1490290"/>
    <lineage>
        <taxon>Bacteria</taxon>
        <taxon>Bacillati</taxon>
        <taxon>Bacillota</taxon>
        <taxon>Bacilli</taxon>
        <taxon>Bacillales</taxon>
        <taxon>Thermoactinomycetaceae</taxon>
        <taxon>Paenactinomyces</taxon>
    </lineage>
</organism>
<evidence type="ECO:0000313" key="10">
    <source>
        <dbReference type="EMBL" id="MBA4493851.1"/>
    </source>
</evidence>
<evidence type="ECO:0000256" key="1">
    <source>
        <dbReference type="ARBA" id="ARBA00000852"/>
    </source>
</evidence>
<sequence>MDKERLARQMNRSVITYDEHAVVHKKMAHRILCTLKEKVLQAENILEIGCGTGYLTQLLIDHYPQASVTAVDLAEKMSEMAGEKVEPSSRVRFLVGDAELIDLGKQDSFDLIVSNATLHWLQNPEGTLTRWVQRLKKGGWFIATTYGPDTFQELRLIFERVELELGMTPQQHTMLLRSAGHWERLLQETGLSRVYSVEFWNRSIYDDCRQFLQSVKAMGDSYSEADQSFSTARLVLLEVIKRYNWAYRSGEGVYSTYHLLQIAGQKGWSSIPSFCI</sequence>
<dbReference type="GO" id="GO:0009102">
    <property type="term" value="P:biotin biosynthetic process"/>
    <property type="evidence" value="ECO:0007669"/>
    <property type="project" value="UniProtKB-UniRule"/>
</dbReference>
<dbReference type="HAMAP" id="MF_00835">
    <property type="entry name" value="BioC"/>
    <property type="match status" value="1"/>
</dbReference>
<evidence type="ECO:0000256" key="2">
    <source>
        <dbReference type="ARBA" id="ARBA00004746"/>
    </source>
</evidence>
<comment type="caution">
    <text evidence="10">The sequence shown here is derived from an EMBL/GenBank/DDBJ whole genome shotgun (WGS) entry which is preliminary data.</text>
</comment>
<evidence type="ECO:0000256" key="7">
    <source>
        <dbReference type="ARBA" id="ARBA00022756"/>
    </source>
</evidence>
<dbReference type="AlphaFoldDB" id="A0A7W1WPT7"/>
<dbReference type="EMBL" id="JACEIQ010000004">
    <property type="protein sequence ID" value="MBA4493851.1"/>
    <property type="molecule type" value="Genomic_DNA"/>
</dbReference>
<evidence type="ECO:0000256" key="8">
    <source>
        <dbReference type="HAMAP-Rule" id="MF_00835"/>
    </source>
</evidence>
<dbReference type="GO" id="GO:0010340">
    <property type="term" value="F:carboxyl-O-methyltransferase activity"/>
    <property type="evidence" value="ECO:0007669"/>
    <property type="project" value="UniProtKB-UniRule"/>
</dbReference>
<comment type="catalytic activity">
    <reaction evidence="1 8">
        <text>malonyl-[ACP] + S-adenosyl-L-methionine = malonyl-[ACP] methyl ester + S-adenosyl-L-homocysteine</text>
        <dbReference type="Rhea" id="RHEA:17105"/>
        <dbReference type="Rhea" id="RHEA-COMP:9623"/>
        <dbReference type="Rhea" id="RHEA-COMP:9954"/>
        <dbReference type="ChEBI" id="CHEBI:57856"/>
        <dbReference type="ChEBI" id="CHEBI:59789"/>
        <dbReference type="ChEBI" id="CHEBI:78449"/>
        <dbReference type="ChEBI" id="CHEBI:78845"/>
        <dbReference type="EC" id="2.1.1.197"/>
    </reaction>
</comment>
<keyword evidence="7 8" id="KW-0093">Biotin biosynthesis</keyword>
<reference evidence="10 11" key="1">
    <citation type="submission" date="2020-07" db="EMBL/GenBank/DDBJ databases">
        <authorList>
            <person name="Feng H."/>
        </authorList>
    </citation>
    <scope>NUCLEOTIDE SEQUENCE [LARGE SCALE GENOMIC DNA]</scope>
    <source>
        <strain evidence="11">s-10</strain>
    </source>
</reference>
<evidence type="ECO:0000259" key="9">
    <source>
        <dbReference type="Pfam" id="PF08241"/>
    </source>
</evidence>
<evidence type="ECO:0000256" key="6">
    <source>
        <dbReference type="ARBA" id="ARBA00022691"/>
    </source>
</evidence>
<dbReference type="Proteomes" id="UP000535491">
    <property type="component" value="Unassembled WGS sequence"/>
</dbReference>
<proteinExistence type="inferred from homology"/>
<comment type="similarity">
    <text evidence="8">Belongs to the methyltransferase superfamily.</text>
</comment>
<dbReference type="GO" id="GO:0008757">
    <property type="term" value="F:S-adenosylmethionine-dependent methyltransferase activity"/>
    <property type="evidence" value="ECO:0007669"/>
    <property type="project" value="InterPro"/>
</dbReference>
<dbReference type="PANTHER" id="PTHR43861">
    <property type="entry name" value="TRANS-ACONITATE 2-METHYLTRANSFERASE-RELATED"/>
    <property type="match status" value="1"/>
</dbReference>
<dbReference type="Gene3D" id="3.40.50.150">
    <property type="entry name" value="Vaccinia Virus protein VP39"/>
    <property type="match status" value="1"/>
</dbReference>
<accession>A0A7W1WPT7</accession>
<dbReference type="UniPathway" id="UPA00078"/>
<name>A0A7W1WPT7_9BACL</name>
<dbReference type="SUPFAM" id="SSF53335">
    <property type="entry name" value="S-adenosyl-L-methionine-dependent methyltransferases"/>
    <property type="match status" value="1"/>
</dbReference>
<dbReference type="InterPro" id="IPR011814">
    <property type="entry name" value="BioC"/>
</dbReference>
<keyword evidence="5 8" id="KW-0808">Transferase</keyword>
<dbReference type="InterPro" id="IPR013216">
    <property type="entry name" value="Methyltransf_11"/>
</dbReference>